<evidence type="ECO:0000313" key="3">
    <source>
        <dbReference type="Proteomes" id="UP000321192"/>
    </source>
</evidence>
<keyword evidence="1" id="KW-1133">Transmembrane helix</keyword>
<accession>A0A5C7SYQ1</accession>
<proteinExistence type="predicted"/>
<reference evidence="2 3" key="1">
    <citation type="submission" date="2018-09" db="EMBL/GenBank/DDBJ databases">
        <title>Metagenome Assembled Genomes from an Advanced Water Purification Facility.</title>
        <authorList>
            <person name="Stamps B.W."/>
            <person name="Spear J.R."/>
        </authorList>
    </citation>
    <scope>NUCLEOTIDE SEQUENCE [LARGE SCALE GENOMIC DNA]</scope>
    <source>
        <strain evidence="2">Bin_27_1</strain>
    </source>
</reference>
<gene>
    <name evidence="2" type="ORF">E6Q80_04740</name>
</gene>
<organism evidence="2 3">
    <name type="scientific">Thauera aminoaromatica</name>
    <dbReference type="NCBI Taxonomy" id="164330"/>
    <lineage>
        <taxon>Bacteria</taxon>
        <taxon>Pseudomonadati</taxon>
        <taxon>Pseudomonadota</taxon>
        <taxon>Betaproteobacteria</taxon>
        <taxon>Rhodocyclales</taxon>
        <taxon>Zoogloeaceae</taxon>
        <taxon>Thauera</taxon>
    </lineage>
</organism>
<protein>
    <submittedName>
        <fullName evidence="2">Uncharacterized protein</fullName>
    </submittedName>
</protein>
<dbReference type="Proteomes" id="UP000321192">
    <property type="component" value="Unassembled WGS sequence"/>
</dbReference>
<feature type="transmembrane region" description="Helical" evidence="1">
    <location>
        <begin position="131"/>
        <end position="153"/>
    </location>
</feature>
<name>A0A5C7SYQ1_THASP</name>
<dbReference type="AlphaFoldDB" id="A0A5C7SYQ1"/>
<dbReference type="EMBL" id="SSFD01000064">
    <property type="protein sequence ID" value="TXH88974.1"/>
    <property type="molecule type" value="Genomic_DNA"/>
</dbReference>
<keyword evidence="1" id="KW-0812">Transmembrane</keyword>
<sequence>MDEEKWKNLEALITGLDKVVKAAAVNTRTRSLADRVTALQSDFASARASGDATMRDHIEMAVQELWANVERWSGVAPKRKISEWLADFSIAGLIGLVVLLVVLGLLVAGIMLFTSAVGWKALMGVDGTRPILTVAAIIATLAYGGGLIFSALYSNEGKFEERFRMAREIFLVFSGVFATIVGFHFGAGNNGTGGAGGAENVQQIELDVRRGAKPGELELSVTGGTPPYTVTTTGTNIKTISPAQHDRSPIVIGITREDPEKSWTVSFSVVDRVGTKKQIEPKREVLDALFGGLSGAGSGAGGGG</sequence>
<evidence type="ECO:0000313" key="2">
    <source>
        <dbReference type="EMBL" id="TXH88974.1"/>
    </source>
</evidence>
<feature type="transmembrane region" description="Helical" evidence="1">
    <location>
        <begin position="88"/>
        <end position="119"/>
    </location>
</feature>
<dbReference type="RefSeq" id="WP_276657254.1">
    <property type="nucleotide sequence ID" value="NZ_SSFD01000064.1"/>
</dbReference>
<keyword evidence="1" id="KW-0472">Membrane</keyword>
<evidence type="ECO:0000256" key="1">
    <source>
        <dbReference type="SAM" id="Phobius"/>
    </source>
</evidence>
<feature type="transmembrane region" description="Helical" evidence="1">
    <location>
        <begin position="165"/>
        <end position="185"/>
    </location>
</feature>
<comment type="caution">
    <text evidence="2">The sequence shown here is derived from an EMBL/GenBank/DDBJ whole genome shotgun (WGS) entry which is preliminary data.</text>
</comment>